<name>A0ACB7VPD2_DIOAL</name>
<sequence>MTSTIEIETAVPASRMFKAAFLEWHNLAPKVVPDHIKSASAVHVDGGVGSVRQINFTPALPFPYVKERLDFLDVENCEAKQTLIEGGDLGTKLESLCTHFKFTPTSSGGSTCKVTTTYKVLPGVTPGDEEAKAKEGLTNTIKATEAYLLANPSVCA</sequence>
<organism evidence="1 2">
    <name type="scientific">Dioscorea alata</name>
    <name type="common">Purple yam</name>
    <dbReference type="NCBI Taxonomy" id="55571"/>
    <lineage>
        <taxon>Eukaryota</taxon>
        <taxon>Viridiplantae</taxon>
        <taxon>Streptophyta</taxon>
        <taxon>Embryophyta</taxon>
        <taxon>Tracheophyta</taxon>
        <taxon>Spermatophyta</taxon>
        <taxon>Magnoliopsida</taxon>
        <taxon>Liliopsida</taxon>
        <taxon>Dioscoreales</taxon>
        <taxon>Dioscoreaceae</taxon>
        <taxon>Dioscorea</taxon>
    </lineage>
</organism>
<dbReference type="Proteomes" id="UP000827976">
    <property type="component" value="Chromosome 7"/>
</dbReference>
<protein>
    <submittedName>
        <fullName evidence="1">Bet v I type allergen protein</fullName>
    </submittedName>
</protein>
<reference evidence="2" key="1">
    <citation type="journal article" date="2022" name="Nat. Commun.">
        <title>Chromosome evolution and the genetic basis of agronomically important traits in greater yam.</title>
        <authorList>
            <person name="Bredeson J.V."/>
            <person name="Lyons J.B."/>
            <person name="Oniyinde I.O."/>
            <person name="Okereke N.R."/>
            <person name="Kolade O."/>
            <person name="Nnabue I."/>
            <person name="Nwadili C.O."/>
            <person name="Hribova E."/>
            <person name="Parker M."/>
            <person name="Nwogha J."/>
            <person name="Shu S."/>
            <person name="Carlson J."/>
            <person name="Kariba R."/>
            <person name="Muthemba S."/>
            <person name="Knop K."/>
            <person name="Barton G.J."/>
            <person name="Sherwood A.V."/>
            <person name="Lopez-Montes A."/>
            <person name="Asiedu R."/>
            <person name="Jamnadass R."/>
            <person name="Muchugi A."/>
            <person name="Goodstein D."/>
            <person name="Egesi C.N."/>
            <person name="Featherston J."/>
            <person name="Asfaw A."/>
            <person name="Simpson G.G."/>
            <person name="Dolezel J."/>
            <person name="Hendre P.S."/>
            <person name="Van Deynze A."/>
            <person name="Kumar P.L."/>
            <person name="Obidiegwu J.E."/>
            <person name="Bhattacharjee R."/>
            <person name="Rokhsar D.S."/>
        </authorList>
    </citation>
    <scope>NUCLEOTIDE SEQUENCE [LARGE SCALE GENOMIC DNA]</scope>
    <source>
        <strain evidence="2">cv. TDa95/00328</strain>
    </source>
</reference>
<evidence type="ECO:0000313" key="1">
    <source>
        <dbReference type="EMBL" id="KAH7676466.1"/>
    </source>
</evidence>
<comment type="caution">
    <text evidence="1">The sequence shown here is derived from an EMBL/GenBank/DDBJ whole genome shotgun (WGS) entry which is preliminary data.</text>
</comment>
<dbReference type="EMBL" id="CM037017">
    <property type="protein sequence ID" value="KAH7676466.1"/>
    <property type="molecule type" value="Genomic_DNA"/>
</dbReference>
<evidence type="ECO:0000313" key="2">
    <source>
        <dbReference type="Proteomes" id="UP000827976"/>
    </source>
</evidence>
<accession>A0ACB7VPD2</accession>
<gene>
    <name evidence="1" type="ORF">IHE45_07G017700</name>
</gene>
<proteinExistence type="predicted"/>
<keyword evidence="2" id="KW-1185">Reference proteome</keyword>